<protein>
    <submittedName>
        <fullName evidence="2">Uncharacterized protein</fullName>
    </submittedName>
</protein>
<name>A0A7X0Y5N1_9LIST</name>
<dbReference type="Proteomes" id="UP000535908">
    <property type="component" value="Unassembled WGS sequence"/>
</dbReference>
<reference evidence="2 3" key="1">
    <citation type="submission" date="2020-03" db="EMBL/GenBank/DDBJ databases">
        <title>Soil Listeria distribution.</title>
        <authorList>
            <person name="Liao J."/>
            <person name="Wiedmann M."/>
        </authorList>
    </citation>
    <scope>NUCLEOTIDE SEQUENCE [LARGE SCALE GENOMIC DNA]</scope>
    <source>
        <strain evidence="2 3">FSL L7-0741</strain>
    </source>
</reference>
<feature type="region of interest" description="Disordered" evidence="1">
    <location>
        <begin position="1"/>
        <end position="21"/>
    </location>
</feature>
<organism evidence="2 3">
    <name type="scientific">Listeria grandensis</name>
    <dbReference type="NCBI Taxonomy" id="1494963"/>
    <lineage>
        <taxon>Bacteria</taxon>
        <taxon>Bacillati</taxon>
        <taxon>Bacillota</taxon>
        <taxon>Bacilli</taxon>
        <taxon>Bacillales</taxon>
        <taxon>Listeriaceae</taxon>
        <taxon>Listeria</taxon>
    </lineage>
</organism>
<sequence length="37" mass="4001">MNNAPSANAIKETTKQEAIDGAQKAINEVSDIAEKWN</sequence>
<proteinExistence type="predicted"/>
<evidence type="ECO:0000256" key="1">
    <source>
        <dbReference type="SAM" id="MobiDB-lite"/>
    </source>
</evidence>
<gene>
    <name evidence="2" type="ORF">HCA69_14045</name>
</gene>
<dbReference type="EMBL" id="JAARWN010000017">
    <property type="protein sequence ID" value="MBC1937497.1"/>
    <property type="molecule type" value="Genomic_DNA"/>
</dbReference>
<evidence type="ECO:0000313" key="3">
    <source>
        <dbReference type="Proteomes" id="UP000535908"/>
    </source>
</evidence>
<accession>A0A7X0Y5N1</accession>
<dbReference type="AlphaFoldDB" id="A0A7X0Y5N1"/>
<comment type="caution">
    <text evidence="2">The sequence shown here is derived from an EMBL/GenBank/DDBJ whole genome shotgun (WGS) entry which is preliminary data.</text>
</comment>
<evidence type="ECO:0000313" key="2">
    <source>
        <dbReference type="EMBL" id="MBC1937497.1"/>
    </source>
</evidence>